<gene>
    <name evidence="2" type="ORF">B0T21DRAFT_343084</name>
</gene>
<feature type="compositionally biased region" description="Acidic residues" evidence="1">
    <location>
        <begin position="64"/>
        <end position="85"/>
    </location>
</feature>
<feature type="region of interest" description="Disordered" evidence="1">
    <location>
        <begin position="455"/>
        <end position="528"/>
    </location>
</feature>
<dbReference type="Proteomes" id="UP001172159">
    <property type="component" value="Unassembled WGS sequence"/>
</dbReference>
<feature type="compositionally biased region" description="Basic and acidic residues" evidence="1">
    <location>
        <begin position="1"/>
        <end position="21"/>
    </location>
</feature>
<name>A0AA40EXD2_9PEZI</name>
<feature type="region of interest" description="Disordered" evidence="1">
    <location>
        <begin position="1"/>
        <end position="164"/>
    </location>
</feature>
<protein>
    <submittedName>
        <fullName evidence="2">Uncharacterized protein</fullName>
    </submittedName>
</protein>
<evidence type="ECO:0000313" key="3">
    <source>
        <dbReference type="Proteomes" id="UP001172159"/>
    </source>
</evidence>
<dbReference type="EMBL" id="JAUKTV010000001">
    <property type="protein sequence ID" value="KAK0747289.1"/>
    <property type="molecule type" value="Genomic_DNA"/>
</dbReference>
<evidence type="ECO:0000256" key="1">
    <source>
        <dbReference type="SAM" id="MobiDB-lite"/>
    </source>
</evidence>
<feature type="region of interest" description="Disordered" evidence="1">
    <location>
        <begin position="323"/>
        <end position="353"/>
    </location>
</feature>
<feature type="compositionally biased region" description="Acidic residues" evidence="1">
    <location>
        <begin position="614"/>
        <end position="625"/>
    </location>
</feature>
<feature type="compositionally biased region" description="Acidic residues" evidence="1">
    <location>
        <begin position="96"/>
        <end position="133"/>
    </location>
</feature>
<comment type="caution">
    <text evidence="2">The sequence shown here is derived from an EMBL/GenBank/DDBJ whole genome shotgun (WGS) entry which is preliminary data.</text>
</comment>
<proteinExistence type="predicted"/>
<dbReference type="AlphaFoldDB" id="A0AA40EXD2"/>
<feature type="compositionally biased region" description="Low complexity" evidence="1">
    <location>
        <begin position="491"/>
        <end position="505"/>
    </location>
</feature>
<sequence>MPQNSKEKDHNPDHNPDHDPDYNPNGDLSDNDNTEFFNNKENLRQLAREAPKLRDWWNSGNNESESDDETQDNKDDDDDEGEETGGGESKDHEREEIEGEETEGEETEGEDDDKEAGDEGGDEGGDDDEEAGDEGGMKEGIKEGMKGGATEGSTSNPPSDDKTKALRDLQTGLIVVRNFLDKLAKANRRLIVLSAAENGGQRGSRRQTLGLSEVEYKYGFPPSKQFHIDSLLTALAYRLSNQIPKPTALAHRTATRPPVVDVVFSIMLPSRRDAGNQTARGRIQDTCVTTRRRQPDCFIFCSQQRSLTVRMLCSQQRSLAAPSSTQTSTASLKPALEQSHVDSASSSARSPTPQRFTYHRYSLRYKVLHLNQYGLAQTRSTSRLSVNSRPKIIHLVNGAVNITAALNRSTSRTILKQVFQCQVQYFESSNMIVTKILLGPVKDHGAPRDHGVSITVNGGSADKHSLSNPAHKPSIGNARSPDKFYRHSHRPTAPTSPAAPAVSPAGDVAHTGSAQKPSLASAKRRPDIDPNCNAQIGVRFCLDTLQSQWPREFELEMACRAKKSDPDLDLFSAINILDAKDEGELRIRDLIDKFKANKPQLDRVRMIFMSRYNDDDDNDDNDVNEGSDGGEGL</sequence>
<organism evidence="2 3">
    <name type="scientific">Apiosordaria backusii</name>
    <dbReference type="NCBI Taxonomy" id="314023"/>
    <lineage>
        <taxon>Eukaryota</taxon>
        <taxon>Fungi</taxon>
        <taxon>Dikarya</taxon>
        <taxon>Ascomycota</taxon>
        <taxon>Pezizomycotina</taxon>
        <taxon>Sordariomycetes</taxon>
        <taxon>Sordariomycetidae</taxon>
        <taxon>Sordariales</taxon>
        <taxon>Lasiosphaeriaceae</taxon>
        <taxon>Apiosordaria</taxon>
    </lineage>
</organism>
<evidence type="ECO:0000313" key="2">
    <source>
        <dbReference type="EMBL" id="KAK0747289.1"/>
    </source>
</evidence>
<reference evidence="2" key="1">
    <citation type="submission" date="2023-06" db="EMBL/GenBank/DDBJ databases">
        <title>Genome-scale phylogeny and comparative genomics of the fungal order Sordariales.</title>
        <authorList>
            <consortium name="Lawrence Berkeley National Laboratory"/>
            <person name="Hensen N."/>
            <person name="Bonometti L."/>
            <person name="Westerberg I."/>
            <person name="Brannstrom I.O."/>
            <person name="Guillou S."/>
            <person name="Cros-Aarteil S."/>
            <person name="Calhoun S."/>
            <person name="Haridas S."/>
            <person name="Kuo A."/>
            <person name="Mondo S."/>
            <person name="Pangilinan J."/>
            <person name="Riley R."/>
            <person name="Labutti K."/>
            <person name="Andreopoulos B."/>
            <person name="Lipzen A."/>
            <person name="Chen C."/>
            <person name="Yanf M."/>
            <person name="Daum C."/>
            <person name="Ng V."/>
            <person name="Clum A."/>
            <person name="Steindorff A."/>
            <person name="Ohm R."/>
            <person name="Martin F."/>
            <person name="Silar P."/>
            <person name="Natvig D."/>
            <person name="Lalanne C."/>
            <person name="Gautier V."/>
            <person name="Ament-Velasquez S.L."/>
            <person name="Kruys A."/>
            <person name="Hutchinson M.I."/>
            <person name="Powell A.J."/>
            <person name="Barry K."/>
            <person name="Miller A.N."/>
            <person name="Grigoriev I.V."/>
            <person name="Debuchy R."/>
            <person name="Gladieux P."/>
            <person name="Thoren M.H."/>
            <person name="Johannesson H."/>
        </authorList>
    </citation>
    <scope>NUCLEOTIDE SEQUENCE</scope>
    <source>
        <strain evidence="2">CBS 540.89</strain>
    </source>
</reference>
<feature type="compositionally biased region" description="Basic and acidic residues" evidence="1">
    <location>
        <begin position="135"/>
        <end position="145"/>
    </location>
</feature>
<feature type="compositionally biased region" description="Basic and acidic residues" evidence="1">
    <location>
        <begin position="41"/>
        <end position="55"/>
    </location>
</feature>
<accession>A0AA40EXD2</accession>
<keyword evidence="3" id="KW-1185">Reference proteome</keyword>
<feature type="region of interest" description="Disordered" evidence="1">
    <location>
        <begin position="614"/>
        <end position="633"/>
    </location>
</feature>